<feature type="compositionally biased region" description="Basic and acidic residues" evidence="1">
    <location>
        <begin position="554"/>
        <end position="566"/>
    </location>
</feature>
<feature type="compositionally biased region" description="Polar residues" evidence="1">
    <location>
        <begin position="498"/>
        <end position="510"/>
    </location>
</feature>
<comment type="caution">
    <text evidence="2">The sequence shown here is derived from an EMBL/GenBank/DDBJ whole genome shotgun (WGS) entry which is preliminary data.</text>
</comment>
<feature type="region of interest" description="Disordered" evidence="1">
    <location>
        <begin position="87"/>
        <end position="111"/>
    </location>
</feature>
<feature type="compositionally biased region" description="Polar residues" evidence="1">
    <location>
        <begin position="102"/>
        <end position="111"/>
    </location>
</feature>
<feature type="compositionally biased region" description="Low complexity" evidence="1">
    <location>
        <begin position="483"/>
        <end position="497"/>
    </location>
</feature>
<dbReference type="AlphaFoldDB" id="A0A166UQA3"/>
<keyword evidence="3" id="KW-1185">Reference proteome</keyword>
<feature type="region of interest" description="Disordered" evidence="1">
    <location>
        <begin position="307"/>
        <end position="338"/>
    </location>
</feature>
<feature type="compositionally biased region" description="Basic and acidic residues" evidence="1">
    <location>
        <begin position="180"/>
        <end position="191"/>
    </location>
</feature>
<organism evidence="2 3">
    <name type="scientific">Colletotrichum incanum</name>
    <name type="common">Soybean anthracnose fungus</name>
    <dbReference type="NCBI Taxonomy" id="1573173"/>
    <lineage>
        <taxon>Eukaryota</taxon>
        <taxon>Fungi</taxon>
        <taxon>Dikarya</taxon>
        <taxon>Ascomycota</taxon>
        <taxon>Pezizomycotina</taxon>
        <taxon>Sordariomycetes</taxon>
        <taxon>Hypocreomycetidae</taxon>
        <taxon>Glomerellales</taxon>
        <taxon>Glomerellaceae</taxon>
        <taxon>Colletotrichum</taxon>
        <taxon>Colletotrichum spaethianum species complex</taxon>
    </lineage>
</organism>
<feature type="compositionally biased region" description="Low complexity" evidence="1">
    <location>
        <begin position="459"/>
        <end position="469"/>
    </location>
</feature>
<gene>
    <name evidence="2" type="ORF">CI238_09808</name>
</gene>
<feature type="compositionally biased region" description="Polar residues" evidence="1">
    <location>
        <begin position="161"/>
        <end position="179"/>
    </location>
</feature>
<evidence type="ECO:0000256" key="1">
    <source>
        <dbReference type="SAM" id="MobiDB-lite"/>
    </source>
</evidence>
<evidence type="ECO:0000313" key="3">
    <source>
        <dbReference type="Proteomes" id="UP000076584"/>
    </source>
</evidence>
<feature type="region of interest" description="Disordered" evidence="1">
    <location>
        <begin position="32"/>
        <end position="53"/>
    </location>
</feature>
<proteinExistence type="predicted"/>
<feature type="region of interest" description="Disordered" evidence="1">
    <location>
        <begin position="131"/>
        <end position="241"/>
    </location>
</feature>
<sequence length="721" mass="77006">MSGDQLASRQDFNQPTLFTLAFCLPTGRKINKHFGNPNAQPPTPKQTPTSAAFPSPVFETPKQRQGHFDDAGGWTPRFAEEYSVFNTTPGNLRGSQGPFPDFSTTTYPSSASLKRPLSAESLAAQIATHANHFSPNPNLPLPPVAPARRLPSSPKPPNEQPEFSGQEDGSPSPETASQDRVSEKTKGRESVADLNGQTATPPPSSHKGGRKLVPKLQADNMQNDHGYGQPDFSGTPQHPNMAAAFVNGTDMFGFPLSAPANASASFWDPGADMSGMDIDFSFGPNVFQTSGHRHMPSFDASQMFQEASALPPSNSQESSQPTKRTRPLAPKPAMHNVQSTSADISMASTSFSTSVEDPFGIASPGGVDPGLLFGRPSSSNMDTSIPVTQGSAQFALAAAAESQSRAPMHNDIRRSLSTKELGPGRTTGNASVNSPVKSHGRPSGLQRSVSENRGRRGLAKAALPKLAPAIQPRPQATNGPAVGSGRPPSRPSGRVSPLKQQHSRLSSLNSIPEAATPRTRTAVKFTIDSKGRARAETTVVVDDPAADNPQRRPVAREMPRREKSWESDDDESSTDDEPIIIPSRNTSFALPDPRRPSSASVFHSSRRSVSEHSSSSFGASVSQHDAESEAETVMNEAQGKGGDAASELRKVVENRQKRGPQVPSSQRSQRFASGSFQDHHGGLMSPTAFTEVSLPSPTKATYNVRCVCRNVADKQGEYMVQ</sequence>
<dbReference type="STRING" id="1573173.A0A166UQA3"/>
<feature type="compositionally biased region" description="Basic and acidic residues" evidence="1">
    <location>
        <begin position="646"/>
        <end position="656"/>
    </location>
</feature>
<dbReference type="EMBL" id="LFIW01002341">
    <property type="protein sequence ID" value="KZL73670.1"/>
    <property type="molecule type" value="Genomic_DNA"/>
</dbReference>
<feature type="compositionally biased region" description="Polar residues" evidence="1">
    <location>
        <begin position="307"/>
        <end position="322"/>
    </location>
</feature>
<feature type="compositionally biased region" description="Polar residues" evidence="1">
    <location>
        <begin position="662"/>
        <end position="676"/>
    </location>
</feature>
<evidence type="ECO:0000313" key="2">
    <source>
        <dbReference type="EMBL" id="KZL73670.1"/>
    </source>
</evidence>
<feature type="compositionally biased region" description="Acidic residues" evidence="1">
    <location>
        <begin position="567"/>
        <end position="578"/>
    </location>
</feature>
<name>A0A166UQA3_COLIC</name>
<accession>A0A166UQA3</accession>
<dbReference type="Proteomes" id="UP000076584">
    <property type="component" value="Unassembled WGS sequence"/>
</dbReference>
<feature type="compositionally biased region" description="Low complexity" evidence="1">
    <location>
        <begin position="611"/>
        <end position="622"/>
    </location>
</feature>
<reference evidence="2 3" key="1">
    <citation type="submission" date="2015-06" db="EMBL/GenBank/DDBJ databases">
        <title>Survival trade-offs in plant roots during colonization by closely related pathogenic and mutualistic fungi.</title>
        <authorList>
            <person name="Hacquard S."/>
            <person name="Kracher B."/>
            <person name="Hiruma K."/>
            <person name="Weinman A."/>
            <person name="Muench P."/>
            <person name="Garrido Oter R."/>
            <person name="Ver Loren van Themaat E."/>
            <person name="Dallerey J.-F."/>
            <person name="Damm U."/>
            <person name="Henrissat B."/>
            <person name="Lespinet O."/>
            <person name="Thon M."/>
            <person name="Kemen E."/>
            <person name="McHardy A.C."/>
            <person name="Schulze-Lefert P."/>
            <person name="O'Connell R.J."/>
        </authorList>
    </citation>
    <scope>NUCLEOTIDE SEQUENCE [LARGE SCALE GENOMIC DNA]</scope>
    <source>
        <strain evidence="2 3">MAFF 238704</strain>
    </source>
</reference>
<feature type="compositionally biased region" description="Polar residues" evidence="1">
    <location>
        <begin position="426"/>
        <end position="436"/>
    </location>
</feature>
<protein>
    <submittedName>
        <fullName evidence="2">Phd-finger domain-containing protein</fullName>
    </submittedName>
</protein>
<feature type="region of interest" description="Disordered" evidence="1">
    <location>
        <begin position="396"/>
        <end position="679"/>
    </location>
</feature>
<feature type="compositionally biased region" description="Low complexity" evidence="1">
    <location>
        <begin position="396"/>
        <end position="406"/>
    </location>
</feature>